<sequence>MAVKFFSGLCYSLPLAQFRFDMNSVFIGIHVDMPSKISDDDNTSKYATIGLSFNNSGGSFLKQSGNFFVQSLEHDEIETVIEEMIEEVLNRFENGFSPTRIIVYRSGSGSEDEIQSLLMKEVSVIRRTVSYSFVDAPMTFITVTKENYLQDRKSVKLMNFIFKLLLVLN</sequence>
<evidence type="ECO:0000313" key="1">
    <source>
        <dbReference type="Proteomes" id="UP000887580"/>
    </source>
</evidence>
<reference evidence="2" key="1">
    <citation type="submission" date="2022-11" db="UniProtKB">
        <authorList>
            <consortium name="WormBaseParasite"/>
        </authorList>
    </citation>
    <scope>IDENTIFICATION</scope>
</reference>
<protein>
    <submittedName>
        <fullName evidence="2">Piwi domain-containing protein</fullName>
    </submittedName>
</protein>
<organism evidence="1 2">
    <name type="scientific">Panagrolaimus sp. PS1159</name>
    <dbReference type="NCBI Taxonomy" id="55785"/>
    <lineage>
        <taxon>Eukaryota</taxon>
        <taxon>Metazoa</taxon>
        <taxon>Ecdysozoa</taxon>
        <taxon>Nematoda</taxon>
        <taxon>Chromadorea</taxon>
        <taxon>Rhabditida</taxon>
        <taxon>Tylenchina</taxon>
        <taxon>Panagrolaimomorpha</taxon>
        <taxon>Panagrolaimoidea</taxon>
        <taxon>Panagrolaimidae</taxon>
        <taxon>Panagrolaimus</taxon>
    </lineage>
</organism>
<name>A0AC35GCP0_9BILA</name>
<accession>A0AC35GCP0</accession>
<evidence type="ECO:0000313" key="2">
    <source>
        <dbReference type="WBParaSite" id="PS1159_v2.g393.t1"/>
    </source>
</evidence>
<proteinExistence type="predicted"/>
<dbReference type="WBParaSite" id="PS1159_v2.g393.t1">
    <property type="protein sequence ID" value="PS1159_v2.g393.t1"/>
    <property type="gene ID" value="PS1159_v2.g393"/>
</dbReference>
<dbReference type="Proteomes" id="UP000887580">
    <property type="component" value="Unplaced"/>
</dbReference>